<name>A0A7W8CNF1_9BACL</name>
<dbReference type="SUPFAM" id="SSF51338">
    <property type="entry name" value="Composite domain of metallo-dependent hydrolases"/>
    <property type="match status" value="1"/>
</dbReference>
<evidence type="ECO:0000313" key="3">
    <source>
        <dbReference type="Proteomes" id="UP000525923"/>
    </source>
</evidence>
<dbReference type="InterPro" id="IPR013108">
    <property type="entry name" value="Amidohydro_3"/>
</dbReference>
<dbReference type="Gene3D" id="3.20.20.140">
    <property type="entry name" value="Metal-dependent hydrolases"/>
    <property type="match status" value="1"/>
</dbReference>
<feature type="domain" description="Amidohydrolase 3" evidence="1">
    <location>
        <begin position="45"/>
        <end position="518"/>
    </location>
</feature>
<gene>
    <name evidence="2" type="ORF">HNQ44_000063</name>
</gene>
<sequence length="532" mass="58698">MKPLWHGGIIYTMASEGETVEAVLVSDGKIEQVGSYSELKKRADEEIDLQGKVLYPGFVDSHMHMIGHGEKLLRVDLSKIESAEEMKAELIRSTKNLPIDEWFIGEGWNENNFADRKIFHRDELDEISASPMLLKRVCRHAILANSSALKLAGITKDTPDPEGGVIVRDNNGEPTGYLLDAAQDLVSSQVPEVSVDYLTTALKTSVEDLLSLGLTGAHTEDMGYYGDFNRPLQAFKNVIGGPLKFRAHLLRAHSVFENMMETAEYNEPFIDPGAMKIFADGSIGGKTALLSKPYNDDPATSGVAMHSDDELKRLVGMARKHGEAVAVHVIGDLGMEKALDAIEAHPVPAGKRDRLIHAMVVREDLVERMQKLDVALDIQPSFVTSDFPWVVERLGVERINWAYAWKSLLDKGLISAGGSDAPIEEVDPLLGIYAAVARRKPYETHEGYMPHEKLSRFEAIQLYTSGSAAAICKEHERGRILVGFDADFTVLDRDLFAGEPEQIVEAQVEMTVVAGEVMFAKKAKAKQKEGMV</sequence>
<reference evidence="2 3" key="1">
    <citation type="submission" date="2020-08" db="EMBL/GenBank/DDBJ databases">
        <title>Genomic Encyclopedia of Type Strains, Phase IV (KMG-IV): sequencing the most valuable type-strain genomes for metagenomic binning, comparative biology and taxonomic classification.</title>
        <authorList>
            <person name="Goeker M."/>
        </authorList>
    </citation>
    <scope>NUCLEOTIDE SEQUENCE [LARGE SCALE GENOMIC DNA]</scope>
    <source>
        <strain evidence="2 3">DSM 15895</strain>
    </source>
</reference>
<dbReference type="InterPro" id="IPR032466">
    <property type="entry name" value="Metal_Hydrolase"/>
</dbReference>
<dbReference type="GO" id="GO:0016810">
    <property type="term" value="F:hydrolase activity, acting on carbon-nitrogen (but not peptide) bonds"/>
    <property type="evidence" value="ECO:0007669"/>
    <property type="project" value="InterPro"/>
</dbReference>
<proteinExistence type="predicted"/>
<protein>
    <recommendedName>
        <fullName evidence="1">Amidohydrolase 3 domain-containing protein</fullName>
    </recommendedName>
</protein>
<dbReference type="SUPFAM" id="SSF51556">
    <property type="entry name" value="Metallo-dependent hydrolases"/>
    <property type="match status" value="1"/>
</dbReference>
<dbReference type="InterPro" id="IPR033932">
    <property type="entry name" value="YtcJ-like"/>
</dbReference>
<dbReference type="Proteomes" id="UP000525923">
    <property type="component" value="Unassembled WGS sequence"/>
</dbReference>
<dbReference type="Gene3D" id="2.30.40.10">
    <property type="entry name" value="Urease, subunit C, domain 1"/>
    <property type="match status" value="1"/>
</dbReference>
<dbReference type="Pfam" id="PF07969">
    <property type="entry name" value="Amidohydro_3"/>
    <property type="match status" value="1"/>
</dbReference>
<evidence type="ECO:0000313" key="2">
    <source>
        <dbReference type="EMBL" id="MBB5178641.1"/>
    </source>
</evidence>
<dbReference type="PANTHER" id="PTHR22642:SF2">
    <property type="entry name" value="PROTEIN LONG AFTER FAR-RED 3"/>
    <property type="match status" value="1"/>
</dbReference>
<keyword evidence="3" id="KW-1185">Reference proteome</keyword>
<dbReference type="OrthoDB" id="9767366at2"/>
<dbReference type="RefSeq" id="WP_135505486.1">
    <property type="nucleotide sequence ID" value="NZ_JACHHE010000001.1"/>
</dbReference>
<dbReference type="CDD" id="cd01300">
    <property type="entry name" value="YtcJ_like"/>
    <property type="match status" value="1"/>
</dbReference>
<dbReference type="InterPro" id="IPR011059">
    <property type="entry name" value="Metal-dep_hydrolase_composite"/>
</dbReference>
<organism evidence="2 3">
    <name type="scientific">Planococcus koreensis</name>
    <dbReference type="NCBI Taxonomy" id="112331"/>
    <lineage>
        <taxon>Bacteria</taxon>
        <taxon>Bacillati</taxon>
        <taxon>Bacillota</taxon>
        <taxon>Bacilli</taxon>
        <taxon>Bacillales</taxon>
        <taxon>Caryophanaceae</taxon>
        <taxon>Planococcus</taxon>
    </lineage>
</organism>
<dbReference type="AlphaFoldDB" id="A0A7W8CNF1"/>
<accession>A0A7W8CNF1</accession>
<dbReference type="Gene3D" id="3.10.310.70">
    <property type="match status" value="1"/>
</dbReference>
<evidence type="ECO:0000259" key="1">
    <source>
        <dbReference type="Pfam" id="PF07969"/>
    </source>
</evidence>
<dbReference type="EMBL" id="JACHHE010000001">
    <property type="protein sequence ID" value="MBB5178641.1"/>
    <property type="molecule type" value="Genomic_DNA"/>
</dbReference>
<comment type="caution">
    <text evidence="2">The sequence shown here is derived from an EMBL/GenBank/DDBJ whole genome shotgun (WGS) entry which is preliminary data.</text>
</comment>
<dbReference type="PANTHER" id="PTHR22642">
    <property type="entry name" value="IMIDAZOLONEPROPIONASE"/>
    <property type="match status" value="1"/>
</dbReference>